<evidence type="ECO:0000259" key="2">
    <source>
        <dbReference type="PROSITE" id="PS50930"/>
    </source>
</evidence>
<accession>A0ABU9AZR8</accession>
<evidence type="ECO:0000256" key="1">
    <source>
        <dbReference type="SAM" id="MobiDB-lite"/>
    </source>
</evidence>
<evidence type="ECO:0000313" key="3">
    <source>
        <dbReference type="EMBL" id="MEK7953048.1"/>
    </source>
</evidence>
<protein>
    <submittedName>
        <fullName evidence="3">LytTR family transcriptional regulator DNA-binding domain-containing protein</fullName>
    </submittedName>
</protein>
<dbReference type="Gene3D" id="2.40.50.1020">
    <property type="entry name" value="LytTr DNA-binding domain"/>
    <property type="match status" value="1"/>
</dbReference>
<dbReference type="GO" id="GO:0003677">
    <property type="term" value="F:DNA binding"/>
    <property type="evidence" value="ECO:0007669"/>
    <property type="project" value="UniProtKB-KW"/>
</dbReference>
<proteinExistence type="predicted"/>
<evidence type="ECO:0000313" key="4">
    <source>
        <dbReference type="Proteomes" id="UP001371305"/>
    </source>
</evidence>
<feature type="region of interest" description="Disordered" evidence="1">
    <location>
        <begin position="29"/>
        <end position="65"/>
    </location>
</feature>
<dbReference type="Proteomes" id="UP001371305">
    <property type="component" value="Unassembled WGS sequence"/>
</dbReference>
<keyword evidence="3" id="KW-0238">DNA-binding</keyword>
<dbReference type="Pfam" id="PF01590">
    <property type="entry name" value="GAF"/>
    <property type="match status" value="1"/>
</dbReference>
<dbReference type="SMART" id="SM00065">
    <property type="entry name" value="GAF"/>
    <property type="match status" value="1"/>
</dbReference>
<dbReference type="InterPro" id="IPR029016">
    <property type="entry name" value="GAF-like_dom_sf"/>
</dbReference>
<dbReference type="PROSITE" id="PS50930">
    <property type="entry name" value="HTH_LYTTR"/>
    <property type="match status" value="1"/>
</dbReference>
<dbReference type="InterPro" id="IPR007492">
    <property type="entry name" value="LytTR_DNA-bd_dom"/>
</dbReference>
<organism evidence="3 4">
    <name type="scientific">Luteolibacter soli</name>
    <dbReference type="NCBI Taxonomy" id="3135280"/>
    <lineage>
        <taxon>Bacteria</taxon>
        <taxon>Pseudomonadati</taxon>
        <taxon>Verrucomicrobiota</taxon>
        <taxon>Verrucomicrobiia</taxon>
        <taxon>Verrucomicrobiales</taxon>
        <taxon>Verrucomicrobiaceae</taxon>
        <taxon>Luteolibacter</taxon>
    </lineage>
</organism>
<dbReference type="Pfam" id="PF04397">
    <property type="entry name" value="LytTR"/>
    <property type="match status" value="1"/>
</dbReference>
<gene>
    <name evidence="3" type="ORF">WKV53_21215</name>
</gene>
<dbReference type="SMART" id="SM00850">
    <property type="entry name" value="LytTR"/>
    <property type="match status" value="1"/>
</dbReference>
<dbReference type="EMBL" id="JBBUKT010000009">
    <property type="protein sequence ID" value="MEK7953048.1"/>
    <property type="molecule type" value="Genomic_DNA"/>
</dbReference>
<feature type="compositionally biased region" description="Basic and acidic residues" evidence="1">
    <location>
        <begin position="46"/>
        <end position="56"/>
    </location>
</feature>
<dbReference type="InterPro" id="IPR003018">
    <property type="entry name" value="GAF"/>
</dbReference>
<reference evidence="3 4" key="1">
    <citation type="submission" date="2024-04" db="EMBL/GenBank/DDBJ databases">
        <title>Luteolibacter sp. isolated from soil.</title>
        <authorList>
            <person name="An J."/>
        </authorList>
    </citation>
    <scope>NUCLEOTIDE SEQUENCE [LARGE SCALE GENOMIC DNA]</scope>
    <source>
        <strain evidence="3 4">Y139</strain>
    </source>
</reference>
<name>A0ABU9AZR8_9BACT</name>
<sequence>MKRPRTAEGEIDNPPVAFDKLHASYLSMKEASPRSAPRKPRQVSPPEKKPAKRDQPDGPPSSPLTEADLWQSLAQIAAGAEAPLERALAVLGPFYKADRAWAGRYNDALTHFWGCSEWLGPDIASHMHEIQGVPVDLIGEAHRKFLRHEPVIIPDVERMPRQLRGLQAELRRESVRSTVAFPLVREGKLTGFYGFDHVWELANWSKADIDRLPALGSYLARLLHRHLYLALPADLPPPPQRSIFVTEHSGMKALSSDAVLFIRADGDYSRVHLTDGGSYFERRSLKNWIGQLPRERFLRVHQSYLVNGARIERLDRGPRWTLKLQGHPEEIPVGRAFRHAVRLHMAF</sequence>
<comment type="caution">
    <text evidence="3">The sequence shown here is derived from an EMBL/GenBank/DDBJ whole genome shotgun (WGS) entry which is preliminary data.</text>
</comment>
<dbReference type="SUPFAM" id="SSF55781">
    <property type="entry name" value="GAF domain-like"/>
    <property type="match status" value="1"/>
</dbReference>
<feature type="domain" description="HTH LytTR-type" evidence="2">
    <location>
        <begin position="257"/>
        <end position="347"/>
    </location>
</feature>
<dbReference type="Gene3D" id="3.30.450.40">
    <property type="match status" value="1"/>
</dbReference>
<keyword evidence="4" id="KW-1185">Reference proteome</keyword>